<dbReference type="EMBL" id="JAMZEG020000001">
    <property type="protein sequence ID" value="MDE8601545.1"/>
    <property type="molecule type" value="Genomic_DNA"/>
</dbReference>
<dbReference type="CDD" id="cd01610">
    <property type="entry name" value="PAP2_like"/>
    <property type="match status" value="1"/>
</dbReference>
<sequence length="287" mass="31874">MSACYKNVNQLFLIAVSRTREISLAVLQCLKKLTVSTSILGCLVLSSNNTLAYEVLPFKDKVLNDYTNFYRLDHLTRIAGVGALAGITANTNLDQEIHDWYQEDVRSERTDSFSKTVKYAGEGMYLLPLSILASQLINFDSNSQIGGWGSDVARAYTLGLPLVLSTQHISGASRPKERDGSNWRPFNDSNGVSGHAFVGAVPFLAVARNTDNVYMKYFAYFASGLTAWSRVNDEAHYASQSLLGWYFAYEVMDAIHETNSTNNEKSYYSILPIMSDDSVGVSVSFVW</sequence>
<evidence type="ECO:0000313" key="1">
    <source>
        <dbReference type="EMBL" id="MDE8601545.1"/>
    </source>
</evidence>
<protein>
    <submittedName>
        <fullName evidence="1">Phosphatase PAP2 family protein</fullName>
    </submittedName>
</protein>
<proteinExistence type="predicted"/>
<dbReference type="Proteomes" id="UP001139522">
    <property type="component" value="Unassembled WGS sequence"/>
</dbReference>
<reference evidence="1" key="1">
    <citation type="submission" date="2023-01" db="EMBL/GenBank/DDBJ databases">
        <title>Psychroserpens sp. MSW6 and Marinomonas sp. RSW2, isolated from seawater.</title>
        <authorList>
            <person name="Kristyanto S."/>
            <person name="Jung J."/>
            <person name="Kim J.M."/>
            <person name="Jeon C.O."/>
        </authorList>
    </citation>
    <scope>NUCLEOTIDE SEQUENCE</scope>
    <source>
        <strain evidence="1">RSW2</strain>
    </source>
</reference>
<comment type="caution">
    <text evidence="1">The sequence shown here is derived from an EMBL/GenBank/DDBJ whole genome shotgun (WGS) entry which is preliminary data.</text>
</comment>
<evidence type="ECO:0000313" key="2">
    <source>
        <dbReference type="Proteomes" id="UP001139522"/>
    </source>
</evidence>
<accession>A0ABT5WBW0</accession>
<organism evidence="1 2">
    <name type="scientific">Marinomonas maritima</name>
    <dbReference type="NCBI Taxonomy" id="2940935"/>
    <lineage>
        <taxon>Bacteria</taxon>
        <taxon>Pseudomonadati</taxon>
        <taxon>Pseudomonadota</taxon>
        <taxon>Gammaproteobacteria</taxon>
        <taxon>Oceanospirillales</taxon>
        <taxon>Oceanospirillaceae</taxon>
        <taxon>Marinomonas</taxon>
    </lineage>
</organism>
<gene>
    <name evidence="1" type="ORF">M3I01_001200</name>
</gene>
<dbReference type="SUPFAM" id="SSF48317">
    <property type="entry name" value="Acid phosphatase/Vanadium-dependent haloperoxidase"/>
    <property type="match status" value="1"/>
</dbReference>
<name>A0ABT5WBW0_9GAMM</name>
<dbReference type="RefSeq" id="WP_255893733.1">
    <property type="nucleotide sequence ID" value="NZ_JAMZEG020000001.1"/>
</dbReference>
<keyword evidence="2" id="KW-1185">Reference proteome</keyword>
<dbReference type="InterPro" id="IPR036938">
    <property type="entry name" value="PAP2/HPO_sf"/>
</dbReference>